<dbReference type="Proteomes" id="UP000308230">
    <property type="component" value="Unassembled WGS sequence"/>
</dbReference>
<feature type="domain" description="N-acetyltransferase" evidence="1">
    <location>
        <begin position="4"/>
        <end position="164"/>
    </location>
</feature>
<gene>
    <name evidence="2" type="ORF">FCL54_15965</name>
</gene>
<dbReference type="Gene3D" id="3.40.630.30">
    <property type="match status" value="1"/>
</dbReference>
<dbReference type="OrthoDB" id="9782266at2"/>
<dbReference type="CDD" id="cd04301">
    <property type="entry name" value="NAT_SF"/>
    <property type="match status" value="1"/>
</dbReference>
<dbReference type="InterPro" id="IPR000182">
    <property type="entry name" value="GNAT_dom"/>
</dbReference>
<accession>A0A5R9F081</accession>
<dbReference type="SUPFAM" id="SSF55729">
    <property type="entry name" value="Acyl-CoA N-acyltransferases (Nat)"/>
    <property type="match status" value="1"/>
</dbReference>
<sequence>MPVFELEPIDEPLDNRNVRNLLQLMNSNPDFNRGVLGRTTITEEDLKENTEQNLNLGANYFYVKKDSENIGLIHYLPKNPHDGHTWIGLLIIDKRYQQRGVGTNSLRVLEGMFIAQKIGRVRLCVQHGNSSGADFWKKNGFTVIDTSVDEYQNQIDIYEKQLKVNC</sequence>
<organism evidence="2 3">
    <name type="scientific">Exobacillus caeni</name>
    <dbReference type="NCBI Taxonomy" id="2574798"/>
    <lineage>
        <taxon>Bacteria</taxon>
        <taxon>Bacillati</taxon>
        <taxon>Bacillota</taxon>
        <taxon>Bacilli</taxon>
        <taxon>Bacillales</taxon>
        <taxon>Guptibacillaceae</taxon>
        <taxon>Exobacillus</taxon>
    </lineage>
</organism>
<keyword evidence="2" id="KW-0808">Transferase</keyword>
<proteinExistence type="predicted"/>
<name>A0A5R9F081_9BACL</name>
<dbReference type="EMBL" id="SWLG01000011">
    <property type="protein sequence ID" value="TLS36421.1"/>
    <property type="molecule type" value="Genomic_DNA"/>
</dbReference>
<dbReference type="PROSITE" id="PS51186">
    <property type="entry name" value="GNAT"/>
    <property type="match status" value="1"/>
</dbReference>
<evidence type="ECO:0000259" key="1">
    <source>
        <dbReference type="PROSITE" id="PS51186"/>
    </source>
</evidence>
<evidence type="ECO:0000313" key="2">
    <source>
        <dbReference type="EMBL" id="TLS36421.1"/>
    </source>
</evidence>
<evidence type="ECO:0000313" key="3">
    <source>
        <dbReference type="Proteomes" id="UP000308230"/>
    </source>
</evidence>
<reference evidence="2 3" key="1">
    <citation type="submission" date="2019-04" db="EMBL/GenBank/DDBJ databases">
        <title>Bacillus caeni sp. nov., a bacterium isolated from mangrove sediment.</title>
        <authorList>
            <person name="Huang H."/>
            <person name="Mo K."/>
            <person name="Hu Y."/>
        </authorList>
    </citation>
    <scope>NUCLEOTIDE SEQUENCE [LARGE SCALE GENOMIC DNA]</scope>
    <source>
        <strain evidence="2 3">HB172195</strain>
    </source>
</reference>
<dbReference type="InterPro" id="IPR016181">
    <property type="entry name" value="Acyl_CoA_acyltransferase"/>
</dbReference>
<dbReference type="GO" id="GO:0016747">
    <property type="term" value="F:acyltransferase activity, transferring groups other than amino-acyl groups"/>
    <property type="evidence" value="ECO:0007669"/>
    <property type="project" value="InterPro"/>
</dbReference>
<comment type="caution">
    <text evidence="2">The sequence shown here is derived from an EMBL/GenBank/DDBJ whole genome shotgun (WGS) entry which is preliminary data.</text>
</comment>
<protein>
    <submittedName>
        <fullName evidence="2">GNAT family N-acetyltransferase</fullName>
    </submittedName>
</protein>
<keyword evidence="3" id="KW-1185">Reference proteome</keyword>
<dbReference type="Pfam" id="PF00583">
    <property type="entry name" value="Acetyltransf_1"/>
    <property type="match status" value="1"/>
</dbReference>
<dbReference type="AlphaFoldDB" id="A0A5R9F081"/>